<gene>
    <name evidence="3" type="ORF">GCM10023143_12750</name>
</gene>
<organism evidence="3 4">
    <name type="scientific">Compostibacter hankyongensis</name>
    <dbReference type="NCBI Taxonomy" id="1007089"/>
    <lineage>
        <taxon>Bacteria</taxon>
        <taxon>Pseudomonadati</taxon>
        <taxon>Bacteroidota</taxon>
        <taxon>Chitinophagia</taxon>
        <taxon>Chitinophagales</taxon>
        <taxon>Chitinophagaceae</taxon>
        <taxon>Compostibacter</taxon>
    </lineage>
</organism>
<dbReference type="EMBL" id="BAABFN010000002">
    <property type="protein sequence ID" value="GAA4306665.1"/>
    <property type="molecule type" value="Genomic_DNA"/>
</dbReference>
<feature type="domain" description="HEPN" evidence="2">
    <location>
        <begin position="12"/>
        <end position="122"/>
    </location>
</feature>
<dbReference type="Pfam" id="PF05168">
    <property type="entry name" value="HEPN"/>
    <property type="match status" value="1"/>
</dbReference>
<comment type="caution">
    <text evidence="3">The sequence shown here is derived from an EMBL/GenBank/DDBJ whole genome shotgun (WGS) entry which is preliminary data.</text>
</comment>
<evidence type="ECO:0000313" key="4">
    <source>
        <dbReference type="Proteomes" id="UP001501207"/>
    </source>
</evidence>
<evidence type="ECO:0000256" key="1">
    <source>
        <dbReference type="ARBA" id="ARBA00038248"/>
    </source>
</evidence>
<reference evidence="4" key="1">
    <citation type="journal article" date="2019" name="Int. J. Syst. Evol. Microbiol.">
        <title>The Global Catalogue of Microorganisms (GCM) 10K type strain sequencing project: providing services to taxonomists for standard genome sequencing and annotation.</title>
        <authorList>
            <consortium name="The Broad Institute Genomics Platform"/>
            <consortium name="The Broad Institute Genome Sequencing Center for Infectious Disease"/>
            <person name="Wu L."/>
            <person name="Ma J."/>
        </authorList>
    </citation>
    <scope>NUCLEOTIDE SEQUENCE [LARGE SCALE GENOMIC DNA]</scope>
    <source>
        <strain evidence="4">JCM 17664</strain>
    </source>
</reference>
<dbReference type="Proteomes" id="UP001501207">
    <property type="component" value="Unassembled WGS sequence"/>
</dbReference>
<dbReference type="PANTHER" id="PTHR36565">
    <property type="entry name" value="UPF0332 PROTEIN TM_1000"/>
    <property type="match status" value="1"/>
</dbReference>
<proteinExistence type="inferred from homology"/>
<dbReference type="InterPro" id="IPR052226">
    <property type="entry name" value="UPF0332_toxin"/>
</dbReference>
<comment type="similarity">
    <text evidence="1">Belongs to the UPF0332 family.</text>
</comment>
<evidence type="ECO:0000313" key="3">
    <source>
        <dbReference type="EMBL" id="GAA4306665.1"/>
    </source>
</evidence>
<dbReference type="RefSeq" id="WP_344977244.1">
    <property type="nucleotide sequence ID" value="NZ_BAABFN010000002.1"/>
</dbReference>
<dbReference type="Gene3D" id="1.20.120.330">
    <property type="entry name" value="Nucleotidyltransferases domain 2"/>
    <property type="match status" value="1"/>
</dbReference>
<protein>
    <submittedName>
        <fullName evidence="3">HEPN domain-containing protein</fullName>
    </submittedName>
</protein>
<dbReference type="InterPro" id="IPR007842">
    <property type="entry name" value="HEPN_dom"/>
</dbReference>
<sequence>MTEYKREDYVNYRFQKSKETLREVDILIDNQYWNTAINRLYYACFYAVGAILVKKGIKTSSHSGVRQKFGELFVKEGKISKELAKHYSELFEKRHKGDYDDFYDFDRETVLRLLPPSRELIKQIGILIADDNAG</sequence>
<keyword evidence="4" id="KW-1185">Reference proteome</keyword>
<accession>A0ABP8FLY1</accession>
<dbReference type="PANTHER" id="PTHR36565:SF1">
    <property type="entry name" value="UPF0332 PROTEIN TM_1000"/>
    <property type="match status" value="1"/>
</dbReference>
<evidence type="ECO:0000259" key="2">
    <source>
        <dbReference type="Pfam" id="PF05168"/>
    </source>
</evidence>
<name>A0ABP8FLY1_9BACT</name>